<gene>
    <name evidence="1" type="ORF">GC098_14425</name>
</gene>
<sequence>MGLFKGRNALVVILLVLVLGVLAYIVQRGDKDAAPMTPETSVPPVSTITPVTIDGVKVPAKVGGSYIQINHNGEWQDMLIKGVNLGATKPGLFPGEMGIAKADYLRWFKQMGDMNVNSIRIYTLHPPAFYEALLEYNSKASHPIYLFHGIWVDEEDMVATKDVFIGHTADDFKKEMQNVVDVIHGQINLPERAGHAAGAYKADVSPYVVGWILGVEWDPTVVDSTNNKHKGMENYNGKYFRTENAQPFEIWLADKMESIAVYESDRYQWQRPISFTNWVTTDLMKHPTEPLETEDMAVINPNLIKENPSYKGGYFASYHVYPYYPDFLNYEPKYTNYIDFRGEKNSYAGYLKDLKQNHQIPVLVAEFGVPSSRGMAHRNISGWNQGNHDETEQGNIDAKLFEDMTREGLAGGLLFSWQDEWFKRTWNTTELDNSDRRPFWSNVQTGEQRFGLLSFDAGPADKPIYVDGETSDWDFRKINPIKVADSSTSTSGNQDDEQARLKQFFVTSDESYVYFRLNYMDNGKPLEWSKVNTMLLLNTIPDQGQHRIPGGSDLSTEEGIDFVIDLKGDKSSRIWVDSYYDTNYFTYGHTLNMMPKLDYAKNKDNGIFHTMQLVLNRPLTIPNVNGRTIDLPLESYETGVLRTGDGNPNHSNFNSLTDVALNFKDRVLELRIPWQLLNFRDPSKHEITGDIWEKGPSASETIKEMKMAIVTYKTDGAQQKEGPGGLVITSTYPNAIERKIHSSDMYRYQWEDWDKPQYHERLKKSYYIMKDLYGNIAINH</sequence>
<name>A0ABX1XWF0_9BACL</name>
<evidence type="ECO:0008006" key="3">
    <source>
        <dbReference type="Google" id="ProtNLM"/>
    </source>
</evidence>
<dbReference type="EMBL" id="WHOA01000095">
    <property type="protein sequence ID" value="NOU72609.1"/>
    <property type="molecule type" value="Genomic_DNA"/>
</dbReference>
<evidence type="ECO:0000313" key="1">
    <source>
        <dbReference type="EMBL" id="NOU72609.1"/>
    </source>
</evidence>
<comment type="caution">
    <text evidence="1">The sequence shown here is derived from an EMBL/GenBank/DDBJ whole genome shotgun (WGS) entry which is preliminary data.</text>
</comment>
<dbReference type="SUPFAM" id="SSF51445">
    <property type="entry name" value="(Trans)glycosidases"/>
    <property type="match status" value="1"/>
</dbReference>
<dbReference type="Gene3D" id="3.20.20.80">
    <property type="entry name" value="Glycosidases"/>
    <property type="match status" value="1"/>
</dbReference>
<protein>
    <recommendedName>
        <fullName evidence="3">Family 2 glycosyl transferase</fullName>
    </recommendedName>
</protein>
<dbReference type="RefSeq" id="WP_171643886.1">
    <property type="nucleotide sequence ID" value="NZ_WHOA01000095.1"/>
</dbReference>
<proteinExistence type="predicted"/>
<organism evidence="1 2">
    <name type="scientific">Paenibacillus phytorum</name>
    <dbReference type="NCBI Taxonomy" id="2654977"/>
    <lineage>
        <taxon>Bacteria</taxon>
        <taxon>Bacillati</taxon>
        <taxon>Bacillota</taxon>
        <taxon>Bacilli</taxon>
        <taxon>Bacillales</taxon>
        <taxon>Paenibacillaceae</taxon>
        <taxon>Paenibacillus</taxon>
    </lineage>
</organism>
<accession>A0ABX1XWF0</accession>
<keyword evidence="2" id="KW-1185">Reference proteome</keyword>
<evidence type="ECO:0000313" key="2">
    <source>
        <dbReference type="Proteomes" id="UP000616779"/>
    </source>
</evidence>
<dbReference type="InterPro" id="IPR017853">
    <property type="entry name" value="GH"/>
</dbReference>
<reference evidence="1 2" key="1">
    <citation type="submission" date="2019-10" db="EMBL/GenBank/DDBJ databases">
        <title>Description of Paenibacillus terrestris sp. nov.</title>
        <authorList>
            <person name="Carlier A."/>
            <person name="Qi S."/>
        </authorList>
    </citation>
    <scope>NUCLEOTIDE SEQUENCE [LARGE SCALE GENOMIC DNA]</scope>
    <source>
        <strain evidence="1 2">LMG 31458</strain>
    </source>
</reference>
<dbReference type="Proteomes" id="UP000616779">
    <property type="component" value="Unassembled WGS sequence"/>
</dbReference>